<dbReference type="Proteomes" id="UP000789342">
    <property type="component" value="Unassembled WGS sequence"/>
</dbReference>
<feature type="non-terminal residue" evidence="2">
    <location>
        <position position="70"/>
    </location>
</feature>
<comment type="caution">
    <text evidence="2">The sequence shown here is derived from an EMBL/GenBank/DDBJ whole genome shotgun (WGS) entry which is preliminary data.</text>
</comment>
<keyword evidence="3" id="KW-1185">Reference proteome</keyword>
<accession>A0A9N9IG05</accession>
<feature type="non-terminal residue" evidence="2">
    <location>
        <position position="1"/>
    </location>
</feature>
<name>A0A9N9IG05_9GLOM</name>
<sequence length="70" mass="7803">ALNAAKKRSHQEVNNNDSDNDSDDDTIWTNDDLENKLKDTYSLILNAAAKPNAFKITSRKGFYVEAAKST</sequence>
<protein>
    <submittedName>
        <fullName evidence="2">6067_t:CDS:1</fullName>
    </submittedName>
</protein>
<evidence type="ECO:0000256" key="1">
    <source>
        <dbReference type="SAM" id="MobiDB-lite"/>
    </source>
</evidence>
<proteinExistence type="predicted"/>
<organism evidence="2 3">
    <name type="scientific">Acaulospora morrowiae</name>
    <dbReference type="NCBI Taxonomy" id="94023"/>
    <lineage>
        <taxon>Eukaryota</taxon>
        <taxon>Fungi</taxon>
        <taxon>Fungi incertae sedis</taxon>
        <taxon>Mucoromycota</taxon>
        <taxon>Glomeromycotina</taxon>
        <taxon>Glomeromycetes</taxon>
        <taxon>Diversisporales</taxon>
        <taxon>Acaulosporaceae</taxon>
        <taxon>Acaulospora</taxon>
    </lineage>
</organism>
<evidence type="ECO:0000313" key="3">
    <source>
        <dbReference type="Proteomes" id="UP000789342"/>
    </source>
</evidence>
<gene>
    <name evidence="2" type="ORF">AMORRO_LOCUS14276</name>
</gene>
<dbReference type="EMBL" id="CAJVPV010027613">
    <property type="protein sequence ID" value="CAG8734520.1"/>
    <property type="molecule type" value="Genomic_DNA"/>
</dbReference>
<dbReference type="AlphaFoldDB" id="A0A9N9IG05"/>
<evidence type="ECO:0000313" key="2">
    <source>
        <dbReference type="EMBL" id="CAG8734520.1"/>
    </source>
</evidence>
<feature type="region of interest" description="Disordered" evidence="1">
    <location>
        <begin position="1"/>
        <end position="26"/>
    </location>
</feature>
<reference evidence="2" key="1">
    <citation type="submission" date="2021-06" db="EMBL/GenBank/DDBJ databases">
        <authorList>
            <person name="Kallberg Y."/>
            <person name="Tangrot J."/>
            <person name="Rosling A."/>
        </authorList>
    </citation>
    <scope>NUCLEOTIDE SEQUENCE</scope>
    <source>
        <strain evidence="2">CL551</strain>
    </source>
</reference>